<evidence type="ECO:0000256" key="3">
    <source>
        <dbReference type="ARBA" id="ARBA00022946"/>
    </source>
</evidence>
<dbReference type="InterPro" id="IPR020843">
    <property type="entry name" value="ER"/>
</dbReference>
<dbReference type="GeneID" id="108556421"/>
<keyword evidence="7" id="KW-1185">Reference proteome</keyword>
<dbReference type="RefSeq" id="XP_017768031.1">
    <property type="nucleotide sequence ID" value="XM_017912542.1"/>
</dbReference>
<dbReference type="PANTHER" id="PTHR11695:SF294">
    <property type="entry name" value="RETICULON-4-INTERACTING PROTEIN 1, MITOCHONDRIAL"/>
    <property type="match status" value="1"/>
</dbReference>
<evidence type="ECO:0000256" key="2">
    <source>
        <dbReference type="ARBA" id="ARBA00010371"/>
    </source>
</evidence>
<accession>A0ABM1M0D1</accession>
<keyword evidence="5" id="KW-0496">Mitochondrion</keyword>
<dbReference type="SUPFAM" id="SSF50129">
    <property type="entry name" value="GroES-like"/>
    <property type="match status" value="1"/>
</dbReference>
<dbReference type="Gene3D" id="3.90.180.10">
    <property type="entry name" value="Medium-chain alcohol dehydrogenases, catalytic domain"/>
    <property type="match status" value="1"/>
</dbReference>
<dbReference type="CDD" id="cd08248">
    <property type="entry name" value="RTN4I1"/>
    <property type="match status" value="1"/>
</dbReference>
<organism evidence="7 8">
    <name type="scientific">Nicrophorus vespilloides</name>
    <name type="common">Boreal carrion beetle</name>
    <dbReference type="NCBI Taxonomy" id="110193"/>
    <lineage>
        <taxon>Eukaryota</taxon>
        <taxon>Metazoa</taxon>
        <taxon>Ecdysozoa</taxon>
        <taxon>Arthropoda</taxon>
        <taxon>Hexapoda</taxon>
        <taxon>Insecta</taxon>
        <taxon>Pterygota</taxon>
        <taxon>Neoptera</taxon>
        <taxon>Endopterygota</taxon>
        <taxon>Coleoptera</taxon>
        <taxon>Polyphaga</taxon>
        <taxon>Staphyliniformia</taxon>
        <taxon>Silphidae</taxon>
        <taxon>Nicrophorinae</taxon>
        <taxon>Nicrophorus</taxon>
    </lineage>
</organism>
<dbReference type="SMART" id="SM00829">
    <property type="entry name" value="PKS_ER"/>
    <property type="match status" value="1"/>
</dbReference>
<evidence type="ECO:0000256" key="1">
    <source>
        <dbReference type="ARBA" id="ARBA00004173"/>
    </source>
</evidence>
<keyword evidence="4" id="KW-0560">Oxidoreductase</keyword>
<reference evidence="8" key="1">
    <citation type="submission" date="2025-08" db="UniProtKB">
        <authorList>
            <consortium name="RefSeq"/>
        </authorList>
    </citation>
    <scope>IDENTIFICATION</scope>
    <source>
        <tissue evidence="8">Whole Larva</tissue>
    </source>
</reference>
<name>A0ABM1M0D1_NICVS</name>
<sequence length="371" mass="41129">MLLKTVRNLRCLHQKRLCSNVRTPENRMRAWQIHSYGDLGELQLSKTRLPIIASPKELLVKVEASSINPIDYMMIGGYAKTVANFFRKYELEFPLILGREFCGTILDKGQDVTDQFKVGDPIYGVVNIHKPGSHAETVIAEESLICHKPKNLSSVEAASIMYAGLTAWSALFITGELSIRNPKLSRVLVLGASGGVGTLAVQMLKSQGSTVVATCSSNAIPLVQSLGVDQTFDYADINFTNNIAEQGFYDIILDCAKFGYDKVPSEWRYNKFITLNSPLMNNADNFGLLGGFAASAKDLLFANFAKCPQGQSVRWGFFTPSQSGIQFIDKLVKNGKINPVIHKVFKFDELPKAYECLQEGHLRGKIVIDYN</sequence>
<feature type="domain" description="Enoyl reductase (ER)" evidence="6">
    <location>
        <begin position="37"/>
        <end position="368"/>
    </location>
</feature>
<dbReference type="InterPro" id="IPR050700">
    <property type="entry name" value="YIM1/Zinc_Alcohol_DH_Fams"/>
</dbReference>
<dbReference type="Pfam" id="PF08240">
    <property type="entry name" value="ADH_N"/>
    <property type="match status" value="1"/>
</dbReference>
<dbReference type="InterPro" id="IPR037397">
    <property type="entry name" value="RTN4IP1"/>
</dbReference>
<evidence type="ECO:0000259" key="6">
    <source>
        <dbReference type="SMART" id="SM00829"/>
    </source>
</evidence>
<evidence type="ECO:0000256" key="4">
    <source>
        <dbReference type="ARBA" id="ARBA00023002"/>
    </source>
</evidence>
<dbReference type="InterPro" id="IPR036291">
    <property type="entry name" value="NAD(P)-bd_dom_sf"/>
</dbReference>
<proteinExistence type="inferred from homology"/>
<protein>
    <submittedName>
        <fullName evidence="8">Reticulon-4-interacting protein 1 homolog, mitochondrial</fullName>
    </submittedName>
</protein>
<gene>
    <name evidence="8" type="primary">LOC108556421</name>
</gene>
<evidence type="ECO:0000313" key="7">
    <source>
        <dbReference type="Proteomes" id="UP000695000"/>
    </source>
</evidence>
<evidence type="ECO:0000256" key="5">
    <source>
        <dbReference type="ARBA" id="ARBA00023128"/>
    </source>
</evidence>
<evidence type="ECO:0000313" key="8">
    <source>
        <dbReference type="RefSeq" id="XP_017768031.1"/>
    </source>
</evidence>
<dbReference type="PANTHER" id="PTHR11695">
    <property type="entry name" value="ALCOHOL DEHYDROGENASE RELATED"/>
    <property type="match status" value="1"/>
</dbReference>
<dbReference type="Pfam" id="PF13602">
    <property type="entry name" value="ADH_zinc_N_2"/>
    <property type="match status" value="1"/>
</dbReference>
<dbReference type="Proteomes" id="UP000695000">
    <property type="component" value="Unplaced"/>
</dbReference>
<dbReference type="InterPro" id="IPR011032">
    <property type="entry name" value="GroES-like_sf"/>
</dbReference>
<comment type="subcellular location">
    <subcellularLocation>
        <location evidence="1">Mitochondrion</location>
    </subcellularLocation>
</comment>
<dbReference type="InterPro" id="IPR013154">
    <property type="entry name" value="ADH-like_N"/>
</dbReference>
<comment type="similarity">
    <text evidence="2">Belongs to the zinc-containing alcohol dehydrogenase family. Quinone oxidoreductase subfamily.</text>
</comment>
<dbReference type="Gene3D" id="3.40.50.720">
    <property type="entry name" value="NAD(P)-binding Rossmann-like Domain"/>
    <property type="match status" value="1"/>
</dbReference>
<dbReference type="SUPFAM" id="SSF51735">
    <property type="entry name" value="NAD(P)-binding Rossmann-fold domains"/>
    <property type="match status" value="1"/>
</dbReference>
<keyword evidence="3" id="KW-0809">Transit peptide</keyword>